<reference evidence="2" key="1">
    <citation type="journal article" date="2011" name="Genome Biol.">
        <title>The draft genome of the carcinogenic human liver fluke Clonorchis sinensis.</title>
        <authorList>
            <person name="Wang X."/>
            <person name="Chen W."/>
            <person name="Huang Y."/>
            <person name="Sun J."/>
            <person name="Men J."/>
            <person name="Liu H."/>
            <person name="Luo F."/>
            <person name="Guo L."/>
            <person name="Lv X."/>
            <person name="Deng C."/>
            <person name="Zhou C."/>
            <person name="Fan Y."/>
            <person name="Li X."/>
            <person name="Huang L."/>
            <person name="Hu Y."/>
            <person name="Liang C."/>
            <person name="Hu X."/>
            <person name="Xu J."/>
            <person name="Yu X."/>
        </authorList>
    </citation>
    <scope>NUCLEOTIDE SEQUENCE [LARGE SCALE GENOMIC DNA]</scope>
    <source>
        <strain evidence="2">Henan</strain>
    </source>
</reference>
<sequence length="471" mass="52746">MGDHQSVPRITNAGKFFSGHATVTCDLDQGAIGTSERKFRRFTSLDTGECFNDIASVRSSVSVRKSEFGWNRLSTPSQSGKAGSRRFVDSTFRTESLLSIPLPPPTEDFIIGQSRLPVSKVDKLAGPIMNAGESILLQHYTHNSDCDSIIRPSSNLPTLRCVAERMKSENYLGRFGLHENILQKRGFSLESNPGSRPLTSALNGERKSGGNAASCFSSEKRSLTQISCKSIPTPIGLSESHLTASVQNQAQNKCIQTDDHLLGFSRQTSPANYRPPTAYSIFGALEDILDFASDLLAFRKHRQYYPPSDFLSHGVMGKVIQTRRSTSKPPIKRSSLRRPSRERFTRTVIVCGTAEEEALAEGTEYAFTQCCSVLYGPICRKNYCILQLNTWHKTASYFSRHQIFRYNTPLKVAENWFRRSLYSSDLANFEIFIIIDSMTSVLNTDASLPYNHDLFERLIAKKRIKMDGEET</sequence>
<name>G7Y318_CLOSI</name>
<accession>G7Y318</accession>
<evidence type="ECO:0000313" key="2">
    <source>
        <dbReference type="EMBL" id="GAA47350.1"/>
    </source>
</evidence>
<dbReference type="Proteomes" id="UP000008909">
    <property type="component" value="Unassembled WGS sequence"/>
</dbReference>
<feature type="compositionally biased region" description="Polar residues" evidence="1">
    <location>
        <begin position="192"/>
        <end position="202"/>
    </location>
</feature>
<dbReference type="AlphaFoldDB" id="G7Y318"/>
<gene>
    <name evidence="2" type="ORF">CLF_100253</name>
</gene>
<dbReference type="EMBL" id="DF142835">
    <property type="protein sequence ID" value="GAA47350.1"/>
    <property type="molecule type" value="Genomic_DNA"/>
</dbReference>
<protein>
    <submittedName>
        <fullName evidence="2">Uncharacterized protein</fullName>
    </submittedName>
</protein>
<reference key="2">
    <citation type="submission" date="2011-10" db="EMBL/GenBank/DDBJ databases">
        <title>The genome and transcriptome sequence of Clonorchis sinensis provide insights into the carcinogenic liver fluke.</title>
        <authorList>
            <person name="Wang X."/>
            <person name="Huang Y."/>
            <person name="Chen W."/>
            <person name="Liu H."/>
            <person name="Guo L."/>
            <person name="Chen Y."/>
            <person name="Luo F."/>
            <person name="Zhou W."/>
            <person name="Sun J."/>
            <person name="Mao Q."/>
            <person name="Liang P."/>
            <person name="Zhou C."/>
            <person name="Tian Y."/>
            <person name="Men J."/>
            <person name="Lv X."/>
            <person name="Huang L."/>
            <person name="Zhou J."/>
            <person name="Hu Y."/>
            <person name="Li R."/>
            <person name="Zhang F."/>
            <person name="Lei H."/>
            <person name="Li X."/>
            <person name="Hu X."/>
            <person name="Liang C."/>
            <person name="Xu J."/>
            <person name="Wu Z."/>
            <person name="Yu X."/>
        </authorList>
    </citation>
    <scope>NUCLEOTIDE SEQUENCE</scope>
    <source>
        <strain>Henan</strain>
    </source>
</reference>
<proteinExistence type="predicted"/>
<feature type="region of interest" description="Disordered" evidence="1">
    <location>
        <begin position="192"/>
        <end position="214"/>
    </location>
</feature>
<evidence type="ECO:0000313" key="3">
    <source>
        <dbReference type="Proteomes" id="UP000008909"/>
    </source>
</evidence>
<keyword evidence="3" id="KW-1185">Reference proteome</keyword>
<organism evidence="2 3">
    <name type="scientific">Clonorchis sinensis</name>
    <name type="common">Chinese liver fluke</name>
    <dbReference type="NCBI Taxonomy" id="79923"/>
    <lineage>
        <taxon>Eukaryota</taxon>
        <taxon>Metazoa</taxon>
        <taxon>Spiralia</taxon>
        <taxon>Lophotrochozoa</taxon>
        <taxon>Platyhelminthes</taxon>
        <taxon>Trematoda</taxon>
        <taxon>Digenea</taxon>
        <taxon>Opisthorchiida</taxon>
        <taxon>Opisthorchiata</taxon>
        <taxon>Opisthorchiidae</taxon>
        <taxon>Clonorchis</taxon>
    </lineage>
</organism>
<evidence type="ECO:0000256" key="1">
    <source>
        <dbReference type="SAM" id="MobiDB-lite"/>
    </source>
</evidence>